<dbReference type="EMBL" id="CAMGYJ010000003">
    <property type="protein sequence ID" value="CAI0388599.1"/>
    <property type="molecule type" value="Genomic_DNA"/>
</dbReference>
<protein>
    <submittedName>
        <fullName evidence="1">Uncharacterized protein</fullName>
    </submittedName>
</protein>
<proteinExistence type="predicted"/>
<gene>
    <name evidence="1" type="ORF">LITE_LOCUS5885</name>
</gene>
<dbReference type="AlphaFoldDB" id="A0AAV0HW03"/>
<comment type="caution">
    <text evidence="1">The sequence shown here is derived from an EMBL/GenBank/DDBJ whole genome shotgun (WGS) entry which is preliminary data.</text>
</comment>
<sequence>MAENVANLRNQRILIENEIAAPPQDNLGATAAGLSSSIICAWLRGCTKLVLRWCSQGLSYFSQFLFKGPSSRG</sequence>
<evidence type="ECO:0000313" key="1">
    <source>
        <dbReference type="EMBL" id="CAI0388599.1"/>
    </source>
</evidence>
<evidence type="ECO:0000313" key="2">
    <source>
        <dbReference type="Proteomes" id="UP001154282"/>
    </source>
</evidence>
<organism evidence="1 2">
    <name type="scientific">Linum tenue</name>
    <dbReference type="NCBI Taxonomy" id="586396"/>
    <lineage>
        <taxon>Eukaryota</taxon>
        <taxon>Viridiplantae</taxon>
        <taxon>Streptophyta</taxon>
        <taxon>Embryophyta</taxon>
        <taxon>Tracheophyta</taxon>
        <taxon>Spermatophyta</taxon>
        <taxon>Magnoliopsida</taxon>
        <taxon>eudicotyledons</taxon>
        <taxon>Gunneridae</taxon>
        <taxon>Pentapetalae</taxon>
        <taxon>rosids</taxon>
        <taxon>fabids</taxon>
        <taxon>Malpighiales</taxon>
        <taxon>Linaceae</taxon>
        <taxon>Linum</taxon>
    </lineage>
</organism>
<reference evidence="1" key="1">
    <citation type="submission" date="2022-08" db="EMBL/GenBank/DDBJ databases">
        <authorList>
            <person name="Gutierrez-Valencia J."/>
        </authorList>
    </citation>
    <scope>NUCLEOTIDE SEQUENCE</scope>
</reference>
<accession>A0AAV0HW03</accession>
<dbReference type="Proteomes" id="UP001154282">
    <property type="component" value="Unassembled WGS sequence"/>
</dbReference>
<keyword evidence="2" id="KW-1185">Reference proteome</keyword>
<name>A0AAV0HW03_9ROSI</name>